<name>A0A382PF78_9ZZZZ</name>
<dbReference type="AlphaFoldDB" id="A0A382PF78"/>
<dbReference type="EMBL" id="UINC01106688">
    <property type="protein sequence ID" value="SVC71517.1"/>
    <property type="molecule type" value="Genomic_DNA"/>
</dbReference>
<sequence length="77" mass="8756">MVEHKRLISKYYKDDGGIAKVFQNTEGRADGEHSFYSISYYNPTGTLITKEEFKNNSLSYVEDAAENWTLGIKKLGS</sequence>
<protein>
    <submittedName>
        <fullName evidence="1">Uncharacterized protein</fullName>
    </submittedName>
</protein>
<evidence type="ECO:0000313" key="1">
    <source>
        <dbReference type="EMBL" id="SVC71517.1"/>
    </source>
</evidence>
<proteinExistence type="predicted"/>
<accession>A0A382PF78</accession>
<reference evidence="1" key="1">
    <citation type="submission" date="2018-05" db="EMBL/GenBank/DDBJ databases">
        <authorList>
            <person name="Lanie J.A."/>
            <person name="Ng W.-L."/>
            <person name="Kazmierczak K.M."/>
            <person name="Andrzejewski T.M."/>
            <person name="Davidsen T.M."/>
            <person name="Wayne K.J."/>
            <person name="Tettelin H."/>
            <person name="Glass J.I."/>
            <person name="Rusch D."/>
            <person name="Podicherti R."/>
            <person name="Tsui H.-C.T."/>
            <person name="Winkler M.E."/>
        </authorList>
    </citation>
    <scope>NUCLEOTIDE SEQUENCE</scope>
</reference>
<gene>
    <name evidence="1" type="ORF">METZ01_LOCUS324371</name>
</gene>
<organism evidence="1">
    <name type="scientific">marine metagenome</name>
    <dbReference type="NCBI Taxonomy" id="408172"/>
    <lineage>
        <taxon>unclassified sequences</taxon>
        <taxon>metagenomes</taxon>
        <taxon>ecological metagenomes</taxon>
    </lineage>
</organism>